<evidence type="ECO:0000256" key="2">
    <source>
        <dbReference type="ARBA" id="ARBA00022964"/>
    </source>
</evidence>
<dbReference type="InterPro" id="IPR036226">
    <property type="entry name" value="LipOase_C_sf"/>
</dbReference>
<feature type="chain" id="PRO_5035462656" description="Lipoxygenase domain-containing protein" evidence="4">
    <location>
        <begin position="22"/>
        <end position="567"/>
    </location>
</feature>
<keyword evidence="3" id="KW-0560">Oxidoreductase</keyword>
<dbReference type="AlphaFoldDB" id="A0A8K1CQV7"/>
<keyword evidence="4" id="KW-0732">Signal</keyword>
<dbReference type="InterPro" id="IPR000907">
    <property type="entry name" value="LipOase"/>
</dbReference>
<dbReference type="GO" id="GO:0034440">
    <property type="term" value="P:lipid oxidation"/>
    <property type="evidence" value="ECO:0007669"/>
    <property type="project" value="InterPro"/>
</dbReference>
<dbReference type="GO" id="GO:0046872">
    <property type="term" value="F:metal ion binding"/>
    <property type="evidence" value="ECO:0007669"/>
    <property type="project" value="UniProtKB-KW"/>
</dbReference>
<accession>A0A8K1CQV7</accession>
<dbReference type="Gene3D" id="3.10.450.60">
    <property type="match status" value="1"/>
</dbReference>
<dbReference type="Pfam" id="PF00305">
    <property type="entry name" value="Lipoxygenase"/>
    <property type="match status" value="1"/>
</dbReference>
<feature type="signal peptide" evidence="4">
    <location>
        <begin position="1"/>
        <end position="21"/>
    </location>
</feature>
<evidence type="ECO:0000313" key="6">
    <source>
        <dbReference type="EMBL" id="TMW67323.1"/>
    </source>
</evidence>
<keyword evidence="1" id="KW-0479">Metal-binding</keyword>
<feature type="domain" description="Lipoxygenase" evidence="5">
    <location>
        <begin position="240"/>
        <end position="567"/>
    </location>
</feature>
<gene>
    <name evidence="6" type="ORF">Poli38472_012439</name>
</gene>
<dbReference type="GO" id="GO:0016702">
    <property type="term" value="F:oxidoreductase activity, acting on single donors with incorporation of molecular oxygen, incorporation of two atoms of oxygen"/>
    <property type="evidence" value="ECO:0007669"/>
    <property type="project" value="InterPro"/>
</dbReference>
<dbReference type="OrthoDB" id="75140at2759"/>
<dbReference type="SUPFAM" id="SSF48484">
    <property type="entry name" value="Lipoxigenase"/>
    <property type="match status" value="1"/>
</dbReference>
<dbReference type="PANTHER" id="PTHR11771">
    <property type="entry name" value="LIPOXYGENASE"/>
    <property type="match status" value="1"/>
</dbReference>
<comment type="caution">
    <text evidence="6">The sequence shown here is derived from an EMBL/GenBank/DDBJ whole genome shotgun (WGS) entry which is preliminary data.</text>
</comment>
<evidence type="ECO:0000259" key="5">
    <source>
        <dbReference type="PROSITE" id="PS51393"/>
    </source>
</evidence>
<dbReference type="EMBL" id="SPLM01000005">
    <property type="protein sequence ID" value="TMW67323.1"/>
    <property type="molecule type" value="Genomic_DNA"/>
</dbReference>
<dbReference type="PROSITE" id="PS51393">
    <property type="entry name" value="LIPOXYGENASE_3"/>
    <property type="match status" value="1"/>
</dbReference>
<sequence length="567" mass="63339">MTRVWVWMAMATLSVLDPVSGLSLPSSSDRSGLRADAIAAVANQIVDTKRTYPINGTVYPWYDGPVAAPGSLTQQIQYQEFVKLASFTTPQAKELASLLANSSSTTNLTSMDAIADLYNGAAPIIAKPMAMDNSDETFGQQRLTIKSMAIRLAKLEDIKGKPFALSDSQLTDKCGAGINRLTMWTSNRVFVEDFSNVAQWDDAANPNKYTPNVVGFFCYNAVTEKLLPIEIRFPDTNLAYTPYDTKDEWTLAKMGLEAASIQFHQIQHMAETHAVTIPIRVEMMRHMSAEHPIRALLFHHVYIDFSLEMLVASRLLNTSTGLDQTLAWGASGSVRFIQHQTQTVVSLQNDFLTDVRKRGLNYLPNQKFVRYGTLYWLTIGRFVSDFVNTYYATDADVQADFELQNWAMGCTGVSHLHDFPASFTSREQVRELLTHLIFLSTVRHHAMNGVVTWHSMAVPYSPAALWKALPRTKGETVNLLEYTLPVRLIPVSLDLGALFFRPPPASESLTSAYKTTPFSDEPLLQSAVDTFHTSLGAIDSLIVTTEKSEKWPYEILRPGNLAHYTWV</sequence>
<evidence type="ECO:0000256" key="4">
    <source>
        <dbReference type="SAM" id="SignalP"/>
    </source>
</evidence>
<name>A0A8K1CQV7_PYTOL</name>
<keyword evidence="7" id="KW-1185">Reference proteome</keyword>
<keyword evidence="2" id="KW-0223">Dioxygenase</keyword>
<reference evidence="6" key="1">
    <citation type="submission" date="2019-03" db="EMBL/GenBank/DDBJ databases">
        <title>Long read genome sequence of the mycoparasitic Pythium oligandrum ATCC 38472 isolated from sugarbeet rhizosphere.</title>
        <authorList>
            <person name="Gaulin E."/>
        </authorList>
    </citation>
    <scope>NUCLEOTIDE SEQUENCE</scope>
    <source>
        <strain evidence="6">ATCC 38472_TT</strain>
    </source>
</reference>
<dbReference type="Gene3D" id="1.20.245.10">
    <property type="entry name" value="Lipoxygenase-1, Domain 5"/>
    <property type="match status" value="1"/>
</dbReference>
<evidence type="ECO:0000256" key="1">
    <source>
        <dbReference type="ARBA" id="ARBA00022723"/>
    </source>
</evidence>
<proteinExistence type="predicted"/>
<organism evidence="6 7">
    <name type="scientific">Pythium oligandrum</name>
    <name type="common">Mycoparasitic fungus</name>
    <dbReference type="NCBI Taxonomy" id="41045"/>
    <lineage>
        <taxon>Eukaryota</taxon>
        <taxon>Sar</taxon>
        <taxon>Stramenopiles</taxon>
        <taxon>Oomycota</taxon>
        <taxon>Peronosporomycetes</taxon>
        <taxon>Pythiales</taxon>
        <taxon>Pythiaceae</taxon>
        <taxon>Pythium</taxon>
    </lineage>
</organism>
<protein>
    <recommendedName>
        <fullName evidence="5">Lipoxygenase domain-containing protein</fullName>
    </recommendedName>
</protein>
<evidence type="ECO:0000313" key="7">
    <source>
        <dbReference type="Proteomes" id="UP000794436"/>
    </source>
</evidence>
<evidence type="ECO:0000256" key="3">
    <source>
        <dbReference type="ARBA" id="ARBA00023002"/>
    </source>
</evidence>
<dbReference type="Proteomes" id="UP000794436">
    <property type="component" value="Unassembled WGS sequence"/>
</dbReference>
<dbReference type="InterPro" id="IPR013819">
    <property type="entry name" value="LipOase_C"/>
</dbReference>